<accession>A0A1Q6DS88</accession>
<dbReference type="Proteomes" id="UP000185744">
    <property type="component" value="Unassembled WGS sequence"/>
</dbReference>
<protein>
    <submittedName>
        <fullName evidence="1">Uncharacterized protein</fullName>
    </submittedName>
</protein>
<dbReference type="AlphaFoldDB" id="A0A1Q6DS88"/>
<sequence>MDKKITPSRKYKTILLPRKKEPKQLKPRCDFLPYQNQEILERKIPESKEVLLPTDVIQSQSWAALI</sequence>
<comment type="caution">
    <text evidence="1">The sequence shown here is derived from an EMBL/GenBank/DDBJ whole genome shotgun (WGS) entry which is preliminary data.</text>
</comment>
<evidence type="ECO:0000313" key="1">
    <source>
        <dbReference type="EMBL" id="OKY77236.1"/>
    </source>
</evidence>
<name>A0A1Q6DS88_METT1</name>
<reference evidence="1" key="1">
    <citation type="submission" date="2016-12" db="EMBL/GenBank/DDBJ databases">
        <title>Discovery of methanogenic haloarchaea.</title>
        <authorList>
            <person name="Sorokin D.Y."/>
            <person name="Makarova K.S."/>
            <person name="Abbas B."/>
            <person name="Ferrer M."/>
            <person name="Golyshin P.N."/>
        </authorList>
    </citation>
    <scope>NUCLEOTIDE SEQUENCE [LARGE SCALE GENOMIC DNA]</scope>
    <source>
        <strain evidence="1">HMET1</strain>
    </source>
</reference>
<dbReference type="STRING" id="1903181.BTN85_1884"/>
<proteinExistence type="predicted"/>
<evidence type="ECO:0000313" key="2">
    <source>
        <dbReference type="Proteomes" id="UP000185744"/>
    </source>
</evidence>
<gene>
    <name evidence="1" type="ORF">BTN85_1884</name>
</gene>
<dbReference type="InParanoid" id="A0A1Q6DS88"/>
<dbReference type="EMBL" id="MSDW01000002">
    <property type="protein sequence ID" value="OKY77236.1"/>
    <property type="molecule type" value="Genomic_DNA"/>
</dbReference>
<organism evidence="1 2">
    <name type="scientific">Methanohalarchaeum thermophilum</name>
    <dbReference type="NCBI Taxonomy" id="1903181"/>
    <lineage>
        <taxon>Archaea</taxon>
        <taxon>Methanobacteriati</taxon>
        <taxon>Methanobacteriota</taxon>
        <taxon>Methanonatronarchaeia</taxon>
        <taxon>Methanonatronarchaeales</taxon>
        <taxon>Methanonatronarchaeaceae</taxon>
        <taxon>Candidatus Methanohalarchaeum</taxon>
    </lineage>
</organism>
<keyword evidence="2" id="KW-1185">Reference proteome</keyword>